<dbReference type="Proteomes" id="UP001152797">
    <property type="component" value="Unassembled WGS sequence"/>
</dbReference>
<dbReference type="OrthoDB" id="430770at2759"/>
<accession>A0A9P1GKN7</accession>
<dbReference type="EMBL" id="CAMXCT020006124">
    <property type="protein sequence ID" value="CAL1167369.1"/>
    <property type="molecule type" value="Genomic_DNA"/>
</dbReference>
<proteinExistence type="predicted"/>
<dbReference type="InterPro" id="IPR036915">
    <property type="entry name" value="Cyclin-like_sf"/>
</dbReference>
<keyword evidence="4" id="KW-1185">Reference proteome</keyword>
<reference evidence="2" key="1">
    <citation type="submission" date="2022-10" db="EMBL/GenBank/DDBJ databases">
        <authorList>
            <person name="Chen Y."/>
            <person name="Dougan E. K."/>
            <person name="Chan C."/>
            <person name="Rhodes N."/>
            <person name="Thang M."/>
        </authorList>
    </citation>
    <scope>NUCLEOTIDE SEQUENCE</scope>
</reference>
<dbReference type="AlphaFoldDB" id="A0A9P1GKN7"/>
<organism evidence="2">
    <name type="scientific">Cladocopium goreaui</name>
    <dbReference type="NCBI Taxonomy" id="2562237"/>
    <lineage>
        <taxon>Eukaryota</taxon>
        <taxon>Sar</taxon>
        <taxon>Alveolata</taxon>
        <taxon>Dinophyceae</taxon>
        <taxon>Suessiales</taxon>
        <taxon>Symbiodiniaceae</taxon>
        <taxon>Cladocopium</taxon>
    </lineage>
</organism>
<evidence type="ECO:0000313" key="4">
    <source>
        <dbReference type="Proteomes" id="UP001152797"/>
    </source>
</evidence>
<dbReference type="Gene3D" id="1.10.472.10">
    <property type="entry name" value="Cyclin-like"/>
    <property type="match status" value="1"/>
</dbReference>
<dbReference type="EMBL" id="CAMXCT010006124">
    <property type="protein sequence ID" value="CAI4013994.1"/>
    <property type="molecule type" value="Genomic_DNA"/>
</dbReference>
<evidence type="ECO:0000313" key="2">
    <source>
        <dbReference type="EMBL" id="CAI4013994.1"/>
    </source>
</evidence>
<dbReference type="SUPFAM" id="SSF47954">
    <property type="entry name" value="Cyclin-like"/>
    <property type="match status" value="1"/>
</dbReference>
<comment type="caution">
    <text evidence="2">The sequence shown here is derived from an EMBL/GenBank/DDBJ whole genome shotgun (WGS) entry which is preliminary data.</text>
</comment>
<sequence length="865" mass="95536">MAKQTVHSLLLLHLTLRIGSGRCEKKVAVVPGPVGRAALPGTVGPVNRTALPGPAGHLVLPAAAPVLLNRPLNVAVVAVNAEAKKAKQAWRIRPCQRQHPIRQLWDRSLKLPPKHLEYLHAACCDLSACVRQEAVLLLKRYVKELMSRKAQGCSLQVVILTCANLAAKYWQNHGLPEPQLHKLSCNAFTRNDFIDAEVEVLSLLSCNVHWPGALLIEWVSLLLFLCQDLLADGSDLDILLDLATRLMDALAFQDQLMAQHLPSQLAAAVVHGAVQLCTKSFQEYKLCQRVNHLCRVEDGDVSSLSERILQVVVGQQCAELVFEGASLSGASETTEHPDRGPIALADREREELCAQRSTTKSEFLLIKPNGVTSVEEPVQKSFSAPSQSAPIAQAAEHTEISAGPVQEAKAEGGASAAWLSATTALTEEERQLMGDAAKAYQLFLLHDPRAAEIWPDQLQNLRQVTGNAFATRATRALRPEIGGQRQLPKRGALNAAAMAFTCSNCGFESFSKLIYQDHNCHGESGLVRWARSSPSYHDDFVRSEVKFADDEAASGSPSPMSPKEELPLPGMVTEDDFRDPESAPFRCLCGFTAFSQMLYEDHECKYVIREAVKASVMASTTSRLKDAGLHVERQLVGSDGMKQGPQTVLVKAKDTEKVLFGPRPIEKDMSVQKLIERILEVRKQPWATLKLFHEDRELGLQMALQKIPERSLLLQAEMNSATLDIRAKKCFFNKYPDVITEVCIAPQTEDDFEADVKKIREELRAVCGRYRKSCSCITGDVAVIDAAALLTTLEEKPKSLSCVPLQSCLPEDQLAQLRSFLQKAKTAKARLWKHEAYFRYYVMGWTAGHKMRLSSEDAPSRSPNK</sequence>
<keyword evidence="1" id="KW-0732">Signal</keyword>
<name>A0A9P1GKN7_9DINO</name>
<protein>
    <submittedName>
        <fullName evidence="2">Uncharacterized protein</fullName>
    </submittedName>
</protein>
<gene>
    <name evidence="2" type="ORF">C1SCF055_LOCUS38925</name>
</gene>
<feature type="signal peptide" evidence="1">
    <location>
        <begin position="1"/>
        <end position="21"/>
    </location>
</feature>
<evidence type="ECO:0000256" key="1">
    <source>
        <dbReference type="SAM" id="SignalP"/>
    </source>
</evidence>
<feature type="chain" id="PRO_5043272974" evidence="1">
    <location>
        <begin position="22"/>
        <end position="865"/>
    </location>
</feature>
<reference evidence="3 4" key="2">
    <citation type="submission" date="2024-05" db="EMBL/GenBank/DDBJ databases">
        <authorList>
            <person name="Chen Y."/>
            <person name="Shah S."/>
            <person name="Dougan E. K."/>
            <person name="Thang M."/>
            <person name="Chan C."/>
        </authorList>
    </citation>
    <scope>NUCLEOTIDE SEQUENCE [LARGE SCALE GENOMIC DNA]</scope>
</reference>
<evidence type="ECO:0000313" key="3">
    <source>
        <dbReference type="EMBL" id="CAL4801306.1"/>
    </source>
</evidence>
<dbReference type="EMBL" id="CAMXCT030006124">
    <property type="protein sequence ID" value="CAL4801306.1"/>
    <property type="molecule type" value="Genomic_DNA"/>
</dbReference>